<dbReference type="InterPro" id="IPR044068">
    <property type="entry name" value="CB"/>
</dbReference>
<evidence type="ECO:0000256" key="4">
    <source>
        <dbReference type="SAM" id="MobiDB-lite"/>
    </source>
</evidence>
<gene>
    <name evidence="6" type="ORF">HNP55_002872</name>
</gene>
<evidence type="ECO:0000256" key="3">
    <source>
        <dbReference type="PROSITE-ProRule" id="PRU01248"/>
    </source>
</evidence>
<feature type="region of interest" description="Disordered" evidence="4">
    <location>
        <begin position="376"/>
        <end position="399"/>
    </location>
</feature>
<feature type="compositionally biased region" description="Basic and acidic residues" evidence="4">
    <location>
        <begin position="21"/>
        <end position="33"/>
    </location>
</feature>
<dbReference type="GO" id="GO:0003677">
    <property type="term" value="F:DNA binding"/>
    <property type="evidence" value="ECO:0007669"/>
    <property type="project" value="UniProtKB-UniRule"/>
</dbReference>
<dbReference type="EMBL" id="JACHLP010000005">
    <property type="protein sequence ID" value="MBB4844336.1"/>
    <property type="molecule type" value="Genomic_DNA"/>
</dbReference>
<dbReference type="Proteomes" id="UP000562027">
    <property type="component" value="Unassembled WGS sequence"/>
</dbReference>
<dbReference type="AlphaFoldDB" id="A0A840L8D2"/>
<proteinExistence type="predicted"/>
<dbReference type="Pfam" id="PF12834">
    <property type="entry name" value="Phage_int_SAM_2"/>
    <property type="match status" value="1"/>
</dbReference>
<feature type="domain" description="Core-binding (CB)" evidence="5">
    <location>
        <begin position="54"/>
        <end position="145"/>
    </location>
</feature>
<dbReference type="GO" id="GO:0015074">
    <property type="term" value="P:DNA integration"/>
    <property type="evidence" value="ECO:0007669"/>
    <property type="project" value="UniProtKB-KW"/>
</dbReference>
<evidence type="ECO:0000259" key="5">
    <source>
        <dbReference type="PROSITE" id="PS51900"/>
    </source>
</evidence>
<evidence type="ECO:0000313" key="7">
    <source>
        <dbReference type="Proteomes" id="UP000562027"/>
    </source>
</evidence>
<sequence>MSSFNAHHAPRRVQGSPGAWRDAHHQPPRRQEQAARTPAEILQRHRPGRTDPLRVLDLLIELFNAEHTALEKTVSHKTRQERADFLRRFFRDLRNKANFATVPDPRNLGDRHVRAMVEVWQRERLAPATIQTYLSFLRGLARWLGKPGFIRKPAYYGLAPAEYQRHEYAQRDRSWTAAGIDIDALVERVSAYDRYVGASLRLIRAFGLRRKESVMFRPHLGVVPFEATGLPTEERQAEHYVRIKEGAKGGRLRFVPVDTEQRIAALAFAQAVVQSSDAHLGDPRHSLKRNLRRFDYVMARFGITAEGLGATAHGLRHEAMIDHYSGKAGVEPPVRGGGDASDEVDAAARLSVARLAGHNRVRASGAYLGGLLAQRAAPRSQTQGKMPGASGDEGLPEER</sequence>
<organism evidence="6 7">
    <name type="scientific">Roseateles oligotrophus</name>
    <dbReference type="NCBI Taxonomy" id="1769250"/>
    <lineage>
        <taxon>Bacteria</taxon>
        <taxon>Pseudomonadati</taxon>
        <taxon>Pseudomonadota</taxon>
        <taxon>Betaproteobacteria</taxon>
        <taxon>Burkholderiales</taxon>
        <taxon>Sphaerotilaceae</taxon>
        <taxon>Roseateles</taxon>
    </lineage>
</organism>
<evidence type="ECO:0000256" key="2">
    <source>
        <dbReference type="ARBA" id="ARBA00023125"/>
    </source>
</evidence>
<evidence type="ECO:0000256" key="1">
    <source>
        <dbReference type="ARBA" id="ARBA00022908"/>
    </source>
</evidence>
<dbReference type="PROSITE" id="PS51900">
    <property type="entry name" value="CB"/>
    <property type="match status" value="1"/>
</dbReference>
<feature type="region of interest" description="Disordered" evidence="4">
    <location>
        <begin position="1"/>
        <end position="47"/>
    </location>
</feature>
<keyword evidence="2 3" id="KW-0238">DNA-binding</keyword>
<dbReference type="InterPro" id="IPR010998">
    <property type="entry name" value="Integrase_recombinase_N"/>
</dbReference>
<accession>A0A840L8D2</accession>
<reference evidence="6 7" key="1">
    <citation type="submission" date="2020-08" db="EMBL/GenBank/DDBJ databases">
        <title>Functional genomics of gut bacteria from endangered species of beetles.</title>
        <authorList>
            <person name="Carlos-Shanley C."/>
        </authorList>
    </citation>
    <scope>NUCLEOTIDE SEQUENCE [LARGE SCALE GENOMIC DNA]</scope>
    <source>
        <strain evidence="6 7">S00239</strain>
    </source>
</reference>
<keyword evidence="7" id="KW-1185">Reference proteome</keyword>
<dbReference type="Pfam" id="PF12835">
    <property type="entry name" value="Integrase_1"/>
    <property type="match status" value="1"/>
</dbReference>
<protein>
    <submittedName>
        <fullName evidence="6">Site-specific recombinase XerC</fullName>
    </submittedName>
</protein>
<evidence type="ECO:0000313" key="6">
    <source>
        <dbReference type="EMBL" id="MBB4844336.1"/>
    </source>
</evidence>
<dbReference type="SUPFAM" id="SSF56349">
    <property type="entry name" value="DNA breaking-rejoining enzymes"/>
    <property type="match status" value="1"/>
</dbReference>
<dbReference type="InterPro" id="IPR024457">
    <property type="entry name" value="Putative_integrase_N"/>
</dbReference>
<name>A0A840L8D2_9BURK</name>
<keyword evidence="1" id="KW-0229">DNA integration</keyword>
<comment type="caution">
    <text evidence="6">The sequence shown here is derived from an EMBL/GenBank/DDBJ whole genome shotgun (WGS) entry which is preliminary data.</text>
</comment>
<dbReference type="InterPro" id="IPR011010">
    <property type="entry name" value="DNA_brk_join_enz"/>
</dbReference>
<dbReference type="Gene3D" id="1.10.150.130">
    <property type="match status" value="1"/>
</dbReference>
<dbReference type="RefSeq" id="WP_004355147.1">
    <property type="nucleotide sequence ID" value="NZ_JACHLP010000005.1"/>
</dbReference>
<dbReference type="InterPro" id="IPR024456">
    <property type="entry name" value="Integrase_catalytic_putative"/>
</dbReference>